<accession>A0A2H3CNX6</accession>
<dbReference type="InParanoid" id="A0A2H3CNX6"/>
<proteinExistence type="predicted"/>
<gene>
    <name evidence="1" type="ORF">ARMGADRAFT_818980</name>
</gene>
<reference evidence="2" key="1">
    <citation type="journal article" date="2017" name="Nat. Ecol. Evol.">
        <title>Genome expansion and lineage-specific genetic innovations in the forest pathogenic fungi Armillaria.</title>
        <authorList>
            <person name="Sipos G."/>
            <person name="Prasanna A.N."/>
            <person name="Walter M.C."/>
            <person name="O'Connor E."/>
            <person name="Balint B."/>
            <person name="Krizsan K."/>
            <person name="Kiss B."/>
            <person name="Hess J."/>
            <person name="Varga T."/>
            <person name="Slot J."/>
            <person name="Riley R."/>
            <person name="Boka B."/>
            <person name="Rigling D."/>
            <person name="Barry K."/>
            <person name="Lee J."/>
            <person name="Mihaltcheva S."/>
            <person name="LaButti K."/>
            <person name="Lipzen A."/>
            <person name="Waldron R."/>
            <person name="Moloney N.M."/>
            <person name="Sperisen C."/>
            <person name="Kredics L."/>
            <person name="Vagvoelgyi C."/>
            <person name="Patrignani A."/>
            <person name="Fitzpatrick D."/>
            <person name="Nagy I."/>
            <person name="Doyle S."/>
            <person name="Anderson J.B."/>
            <person name="Grigoriev I.V."/>
            <person name="Gueldener U."/>
            <person name="Muensterkoetter M."/>
            <person name="Nagy L.G."/>
        </authorList>
    </citation>
    <scope>NUCLEOTIDE SEQUENCE [LARGE SCALE GENOMIC DNA]</scope>
    <source>
        <strain evidence="2">Ar21-2</strain>
    </source>
</reference>
<dbReference type="EMBL" id="KZ293738">
    <property type="protein sequence ID" value="PBK80932.1"/>
    <property type="molecule type" value="Genomic_DNA"/>
</dbReference>
<evidence type="ECO:0000313" key="1">
    <source>
        <dbReference type="EMBL" id="PBK80932.1"/>
    </source>
</evidence>
<evidence type="ECO:0000313" key="2">
    <source>
        <dbReference type="Proteomes" id="UP000217790"/>
    </source>
</evidence>
<name>A0A2H3CNX6_ARMGA</name>
<keyword evidence="2" id="KW-1185">Reference proteome</keyword>
<dbReference type="Proteomes" id="UP000217790">
    <property type="component" value="Unassembled WGS sequence"/>
</dbReference>
<organism evidence="1 2">
    <name type="scientific">Armillaria gallica</name>
    <name type="common">Bulbous honey fungus</name>
    <name type="synonym">Armillaria bulbosa</name>
    <dbReference type="NCBI Taxonomy" id="47427"/>
    <lineage>
        <taxon>Eukaryota</taxon>
        <taxon>Fungi</taxon>
        <taxon>Dikarya</taxon>
        <taxon>Basidiomycota</taxon>
        <taxon>Agaricomycotina</taxon>
        <taxon>Agaricomycetes</taxon>
        <taxon>Agaricomycetidae</taxon>
        <taxon>Agaricales</taxon>
        <taxon>Marasmiineae</taxon>
        <taxon>Physalacriaceae</taxon>
        <taxon>Armillaria</taxon>
    </lineage>
</organism>
<dbReference type="AlphaFoldDB" id="A0A2H3CNX6"/>
<protein>
    <submittedName>
        <fullName evidence="1">Uncharacterized protein</fullName>
    </submittedName>
</protein>
<sequence>MQERRGSRRAGEQHAWVWGTFVDFVPSFQSCQMKPPTVIARSLSHVSRHIQRTSRKLFQSSTPCSKRTYQRPNFVVVVPVFWGLCTQQEPAI</sequence>